<proteinExistence type="predicted"/>
<keyword evidence="2" id="KW-1185">Reference proteome</keyword>
<dbReference type="Proteomes" id="UP000298277">
    <property type="component" value="Unassembled WGS sequence"/>
</dbReference>
<gene>
    <name evidence="1" type="ORF">EHQ17_10310</name>
</gene>
<evidence type="ECO:0000313" key="1">
    <source>
        <dbReference type="EMBL" id="TGK33783.1"/>
    </source>
</evidence>
<accession>A0A5F1YAR2</accession>
<evidence type="ECO:0000313" key="2">
    <source>
        <dbReference type="Proteomes" id="UP000298277"/>
    </source>
</evidence>
<sequence>MIKFGTIILHLLISIFVLRCNSSESNLGQLSSNENKVKSERQKIQESLDYLKSLESDKAFIQIQRKSMNELIANLKTKARANNFSLRELMPYVDDYSMFSTDSEGGHIKKKFEAFERSFSTEKIKSAILFGKLANVSKIFIAFTIYGSAKKGRIFSIVFAYNLNERKWTLYSVDDRLDQI</sequence>
<name>A0A5F1YAR2_9LEPT</name>
<dbReference type="RefSeq" id="WP_135594118.1">
    <property type="nucleotide sequence ID" value="NZ_RQEZ01000065.1"/>
</dbReference>
<dbReference type="EMBL" id="RQFA01000040">
    <property type="protein sequence ID" value="TGK33783.1"/>
    <property type="molecule type" value="Genomic_DNA"/>
</dbReference>
<reference evidence="1" key="1">
    <citation type="journal article" date="2019" name="PLoS Negl. Trop. Dis.">
        <title>Revisiting the worldwide diversity of Leptospira species in the environment.</title>
        <authorList>
            <person name="Vincent A.T."/>
            <person name="Schiettekatte O."/>
            <person name="Bourhy P."/>
            <person name="Veyrier F.J."/>
            <person name="Picardeau M."/>
        </authorList>
    </citation>
    <scope>NUCLEOTIDE SEQUENCE [LARGE SCALE GENOMIC DNA]</scope>
    <source>
        <strain evidence="1">201800299</strain>
    </source>
</reference>
<protein>
    <submittedName>
        <fullName evidence="1">Uncharacterized protein</fullName>
    </submittedName>
</protein>
<comment type="caution">
    <text evidence="1">The sequence shown here is derived from an EMBL/GenBank/DDBJ whole genome shotgun (WGS) entry which is preliminary data.</text>
</comment>
<dbReference type="AlphaFoldDB" id="A0A5F1YAR2"/>
<organism evidence="1 2">
    <name type="scientific">Leptospira gomenensis</name>
    <dbReference type="NCBI Taxonomy" id="2484974"/>
    <lineage>
        <taxon>Bacteria</taxon>
        <taxon>Pseudomonadati</taxon>
        <taxon>Spirochaetota</taxon>
        <taxon>Spirochaetia</taxon>
        <taxon>Leptospirales</taxon>
        <taxon>Leptospiraceae</taxon>
        <taxon>Leptospira</taxon>
    </lineage>
</organism>